<dbReference type="OrthoDB" id="6796436at2759"/>
<organism evidence="1 2">
    <name type="scientific">Psylliodes chrysocephalus</name>
    <dbReference type="NCBI Taxonomy" id="3402493"/>
    <lineage>
        <taxon>Eukaryota</taxon>
        <taxon>Metazoa</taxon>
        <taxon>Ecdysozoa</taxon>
        <taxon>Arthropoda</taxon>
        <taxon>Hexapoda</taxon>
        <taxon>Insecta</taxon>
        <taxon>Pterygota</taxon>
        <taxon>Neoptera</taxon>
        <taxon>Endopterygota</taxon>
        <taxon>Coleoptera</taxon>
        <taxon>Polyphaga</taxon>
        <taxon>Cucujiformia</taxon>
        <taxon>Chrysomeloidea</taxon>
        <taxon>Chrysomelidae</taxon>
        <taxon>Galerucinae</taxon>
        <taxon>Alticini</taxon>
        <taxon>Psylliodes</taxon>
    </lineage>
</organism>
<name>A0A9P0GH31_9CUCU</name>
<protein>
    <submittedName>
        <fullName evidence="1">Uncharacterized protein</fullName>
    </submittedName>
</protein>
<evidence type="ECO:0000313" key="2">
    <source>
        <dbReference type="Proteomes" id="UP001153636"/>
    </source>
</evidence>
<dbReference type="SUPFAM" id="SSF48371">
    <property type="entry name" value="ARM repeat"/>
    <property type="match status" value="1"/>
</dbReference>
<evidence type="ECO:0000313" key="1">
    <source>
        <dbReference type="EMBL" id="CAH1115715.1"/>
    </source>
</evidence>
<dbReference type="EMBL" id="OV651821">
    <property type="protein sequence ID" value="CAH1115715.1"/>
    <property type="molecule type" value="Genomic_DNA"/>
</dbReference>
<keyword evidence="2" id="KW-1185">Reference proteome</keyword>
<dbReference type="Gene3D" id="1.25.40.180">
    <property type="match status" value="1"/>
</dbReference>
<sequence>MSEQEEVVLRYIINILNANLLEPVTILIKELKAKELVAKLLPELIFNKCLSDDDFMIFEIGIKLCQNLIVAVPDLRATFEKFCEELFPMFCIRLEHSVGGEFTRHKEKFIKLIGQLYAYNICSNRRYISEVAIFFMNQGDEVHIEYLRSLCLQLARCQKADTLHHKVQKRMDKMKNDSTLDTRIRNLIDEALVAIQNKPVATQNKSKKST</sequence>
<reference evidence="1" key="1">
    <citation type="submission" date="2022-01" db="EMBL/GenBank/DDBJ databases">
        <authorList>
            <person name="King R."/>
        </authorList>
    </citation>
    <scope>NUCLEOTIDE SEQUENCE</scope>
</reference>
<dbReference type="AlphaFoldDB" id="A0A9P0GH31"/>
<dbReference type="Proteomes" id="UP001153636">
    <property type="component" value="Chromosome 9"/>
</dbReference>
<dbReference type="InterPro" id="IPR016024">
    <property type="entry name" value="ARM-type_fold"/>
</dbReference>
<accession>A0A9P0GH31</accession>
<gene>
    <name evidence="1" type="ORF">PSYICH_LOCUS14950</name>
</gene>
<proteinExistence type="predicted"/>